<organism evidence="9 10">
    <name type="scientific">Elaphomyces granulatus</name>
    <dbReference type="NCBI Taxonomy" id="519963"/>
    <lineage>
        <taxon>Eukaryota</taxon>
        <taxon>Fungi</taxon>
        <taxon>Dikarya</taxon>
        <taxon>Ascomycota</taxon>
        <taxon>Pezizomycotina</taxon>
        <taxon>Eurotiomycetes</taxon>
        <taxon>Eurotiomycetidae</taxon>
        <taxon>Eurotiales</taxon>
        <taxon>Elaphomycetaceae</taxon>
        <taxon>Elaphomyces</taxon>
    </lineage>
</organism>
<evidence type="ECO:0000259" key="8">
    <source>
        <dbReference type="PROSITE" id="PS52019"/>
    </source>
</evidence>
<dbReference type="SUPFAM" id="SSF55048">
    <property type="entry name" value="Probable ACP-binding domain of malonyl-CoA ACP transacylase"/>
    <property type="match status" value="1"/>
</dbReference>
<dbReference type="Gene3D" id="3.10.129.110">
    <property type="entry name" value="Polyketide synthase dehydratase"/>
    <property type="match status" value="1"/>
</dbReference>
<dbReference type="SMART" id="SM00825">
    <property type="entry name" value="PKS_KS"/>
    <property type="match status" value="1"/>
</dbReference>
<dbReference type="PROSITE" id="PS00606">
    <property type="entry name" value="KS3_1"/>
    <property type="match status" value="1"/>
</dbReference>
<dbReference type="CDD" id="cd00833">
    <property type="entry name" value="PKS"/>
    <property type="match status" value="1"/>
</dbReference>
<feature type="domain" description="PKS/mFAS DH" evidence="8">
    <location>
        <begin position="950"/>
        <end position="1220"/>
    </location>
</feature>
<protein>
    <recommendedName>
        <fullName evidence="11">Carrier domain-containing protein</fullName>
    </recommendedName>
</protein>
<dbReference type="Pfam" id="PF02801">
    <property type="entry name" value="Ketoacyl-synt_C"/>
    <property type="match status" value="1"/>
</dbReference>
<dbReference type="InterPro" id="IPR029063">
    <property type="entry name" value="SAM-dependent_MTases_sf"/>
</dbReference>
<keyword evidence="4" id="KW-0808">Transferase</keyword>
<dbReference type="Pfam" id="PF14765">
    <property type="entry name" value="PS-DH"/>
    <property type="match status" value="1"/>
</dbReference>
<evidence type="ECO:0000256" key="6">
    <source>
        <dbReference type="PROSITE-ProRule" id="PRU01363"/>
    </source>
</evidence>
<dbReference type="InterPro" id="IPR014031">
    <property type="entry name" value="Ketoacyl_synth_C"/>
</dbReference>
<gene>
    <name evidence="9" type="ORF">Egran_00107</name>
</gene>
<evidence type="ECO:0000313" key="9">
    <source>
        <dbReference type="EMBL" id="OXV12131.1"/>
    </source>
</evidence>
<dbReference type="InterPro" id="IPR001227">
    <property type="entry name" value="Ac_transferase_dom_sf"/>
</dbReference>
<dbReference type="Gene3D" id="3.30.70.3290">
    <property type="match status" value="1"/>
</dbReference>
<keyword evidence="2" id="KW-0597">Phosphoprotein</keyword>
<dbReference type="PROSITE" id="PS52019">
    <property type="entry name" value="PKS_MFAS_DH"/>
    <property type="match status" value="1"/>
</dbReference>
<keyword evidence="1" id="KW-0596">Phosphopantetheine</keyword>
<dbReference type="InterPro" id="IPR032821">
    <property type="entry name" value="PKS_assoc"/>
</dbReference>
<name>A0A232M6W6_9EURO</name>
<reference evidence="9 10" key="1">
    <citation type="journal article" date="2015" name="Environ. Microbiol.">
        <title>Metagenome sequence of Elaphomyces granulatus from sporocarp tissue reveals Ascomycota ectomycorrhizal fingerprints of genome expansion and a Proteobacteria-rich microbiome.</title>
        <authorList>
            <person name="Quandt C.A."/>
            <person name="Kohler A."/>
            <person name="Hesse C.N."/>
            <person name="Sharpton T.J."/>
            <person name="Martin F."/>
            <person name="Spatafora J.W."/>
        </authorList>
    </citation>
    <scope>NUCLEOTIDE SEQUENCE [LARGE SCALE GENOMIC DNA]</scope>
    <source>
        <strain evidence="9 10">OSC145934</strain>
    </source>
</reference>
<keyword evidence="10" id="KW-1185">Reference proteome</keyword>
<evidence type="ECO:0000256" key="3">
    <source>
        <dbReference type="ARBA" id="ARBA00022603"/>
    </source>
</evidence>
<dbReference type="InterPro" id="IPR016036">
    <property type="entry name" value="Malonyl_transacylase_ACP-bd"/>
</dbReference>
<dbReference type="GO" id="GO:0006633">
    <property type="term" value="P:fatty acid biosynthetic process"/>
    <property type="evidence" value="ECO:0007669"/>
    <property type="project" value="InterPro"/>
</dbReference>
<dbReference type="SUPFAM" id="SSF52151">
    <property type="entry name" value="FabD/lysophospholipase-like"/>
    <property type="match status" value="1"/>
</dbReference>
<dbReference type="InterPro" id="IPR042104">
    <property type="entry name" value="PKS_dehydratase_sf"/>
</dbReference>
<dbReference type="GO" id="GO:0004312">
    <property type="term" value="F:fatty acid synthase activity"/>
    <property type="evidence" value="ECO:0007669"/>
    <property type="project" value="TreeGrafter"/>
</dbReference>
<dbReference type="GO" id="GO:0008168">
    <property type="term" value="F:methyltransferase activity"/>
    <property type="evidence" value="ECO:0007669"/>
    <property type="project" value="UniProtKB-KW"/>
</dbReference>
<dbReference type="InterPro" id="IPR013217">
    <property type="entry name" value="Methyltransf_12"/>
</dbReference>
<dbReference type="GO" id="GO:0032259">
    <property type="term" value="P:methylation"/>
    <property type="evidence" value="ECO:0007669"/>
    <property type="project" value="UniProtKB-KW"/>
</dbReference>
<dbReference type="FunFam" id="3.40.366.10:FF:000002">
    <property type="entry name" value="Probable polyketide synthase 2"/>
    <property type="match status" value="1"/>
</dbReference>
<dbReference type="PANTHER" id="PTHR43775">
    <property type="entry name" value="FATTY ACID SYNTHASE"/>
    <property type="match status" value="1"/>
</dbReference>
<dbReference type="Gene3D" id="3.40.47.10">
    <property type="match status" value="1"/>
</dbReference>
<dbReference type="InterPro" id="IPR014043">
    <property type="entry name" value="Acyl_transferase_dom"/>
</dbReference>
<dbReference type="Pfam" id="PF00698">
    <property type="entry name" value="Acyl_transf_1"/>
    <property type="match status" value="1"/>
</dbReference>
<sequence>MAPSISQLPTDSFEFGNGDVGVKAGSDMGGHPNGYGSNGYLNGYGSNGHLNGHDKPQNQPLATPTPIAIIGMGMRFPGGCHDSETFWDLLMNKREGMIPIPANRWNPDGFHDPSGKPGTIKMKEGNFLGSLDPAAFDAAFFSMTASQVSQVDPQQRLLLEVVHESLENAGEKDVKGKNIGVYVGTFAEDWIEMHAKDSEPHPFLGLTGHLDLMTSNRVSYEFDLTGPSMTIKTGCSAAMVAMDSACKALANGDCESAIIGGTNLILSPALSCVLGAHGVNSSDGRCRSFDANASGYGRAEAVSSLVLKRLDDALRDGNPIRGVIRSSLCNADGKTPGITQPNSEAHEALIRAAYAAAGIPEEGYSQTAFFECHGTGTPVGDPIEANAVARVFGRDGMIIGSVKSNVGHSEAASGNTSIIKAILALEHLTIPPNVNFDNPNPKIPWKEAKLIVPTEPLKWPAERLERVSVNSFGIGGSNAHVILDSAASFGIQHGKNGAATEAPRLSLILLSAKSEISLQGSVEKHSHYLQRHGSSRLRDLAYTLATRRQHYEHRTFCVSDGDESLVAQPSVRTKNIARSPIFVFTGQGAQWAEMGKKLIEDFPSFQDDIKEMDIILSRCSTPPSWNILDELCKPKSTSQISKAEFSQPLCTAIQIALVNLLRSWGVTPAAVVGHSSGEIAAAYTTGSLTCREAILAAYFRGFVTRTKSADGAMAAVGLGADEVRPYLTQGVVIGCENSPNSTTISGDRAAVANAIATIQRESPHVFVRPLHVDNAYHSHHMQAYGAAYEEYINEIRSSNHPSIPLFSTVTGKIIDSPNNFTASYWRRNLENPVLFNTAIRRIIKADFQNPVFLEIGPHSALAGPLRQIFQAEDSPLTYISSLQRGKDDTESIYNAIGNLWSNNIAIDFNALNPIGSVLTDLPCYSWDHSVKYWEESRLSKEWRDRKFLPHDTLGVRLPGSSQLEPTWRKILRLDEVGWGAGYVCMAGEAIRQLTGRSDYSVRGLSIRTAMIVSESKPNDVVTTFKKAKLTTTTDSEWWEFRITSFNGSTWSEHCFGQAKAGPIHPTNRSVSQPDFVRKLSANQWYATMRKIGFTYGPAFQGLREISADPTGNEAVAIIDNDFDKSESFYELHPCTLDKLLQLMTVAQHEGNPSLFTQLSMPTYIEEIYISGGMKEMRATASSYKDFMDAWSGNEIATADGKIVYEMKGLRVTGLGNSTENEDKPKNAVQLVWRPDVDFLDVKDLIRPTMDLRGYLIALEKYFFLLAMETVKTIASIDTHESHLVKFRSWLNDFVETTSKGENQFVPDGNQLATLSNQNRLSLVQSMTDEFEASPVSWVATVIRRVHENAQARYEGSVDTLELLMEGGALIQVYAFFDLSWDYSPLLQSLGHCKPTLRVLEIGAGTGGTTQNMLSGLRSEFGERLYSKYSYTDISAGFFVAAKERFKDHQNIEFSILDITKDPLEQGFEEGSYDLILAANVLHATPSLQETLRNVKKLLHPKGRLLLQELDIQAKWMNFIMGGFPGWWLGDGDNRLQQPFVSPERWNVELRAAGFTGVDALAYDNELPYQVTATMISSVLRPTPDKKRVTFLYNKEVTPKVESYKRAFEESGYPVDLCALGDDLSSTQDIISLLELETPFFHGIGREDFER</sequence>
<dbReference type="Proteomes" id="UP000243515">
    <property type="component" value="Unassembled WGS sequence"/>
</dbReference>
<dbReference type="InterPro" id="IPR014030">
    <property type="entry name" value="Ketoacyl_synth_N"/>
</dbReference>
<dbReference type="PROSITE" id="PS52004">
    <property type="entry name" value="KS3_2"/>
    <property type="match status" value="1"/>
</dbReference>
<dbReference type="Pfam" id="PF00109">
    <property type="entry name" value="ketoacyl-synt"/>
    <property type="match status" value="1"/>
</dbReference>
<dbReference type="InterPro" id="IPR050091">
    <property type="entry name" value="PKS_NRPS_Biosynth_Enz"/>
</dbReference>
<feature type="domain" description="Ketosynthase family 3 (KS3)" evidence="7">
    <location>
        <begin position="64"/>
        <end position="485"/>
    </location>
</feature>
<dbReference type="SMART" id="SM00827">
    <property type="entry name" value="PKS_AT"/>
    <property type="match status" value="1"/>
</dbReference>
<dbReference type="SMART" id="SM00826">
    <property type="entry name" value="PKS_DH"/>
    <property type="match status" value="1"/>
</dbReference>
<feature type="region of interest" description="C-terminal hotdog fold" evidence="6">
    <location>
        <begin position="1076"/>
        <end position="1220"/>
    </location>
</feature>
<evidence type="ECO:0000259" key="7">
    <source>
        <dbReference type="PROSITE" id="PS52004"/>
    </source>
</evidence>
<evidence type="ECO:0008006" key="11">
    <source>
        <dbReference type="Google" id="ProtNLM"/>
    </source>
</evidence>
<dbReference type="GO" id="GO:0004315">
    <property type="term" value="F:3-oxoacyl-[acyl-carrier-protein] synthase activity"/>
    <property type="evidence" value="ECO:0007669"/>
    <property type="project" value="InterPro"/>
</dbReference>
<keyword evidence="3" id="KW-0489">Methyltransferase</keyword>
<evidence type="ECO:0000256" key="2">
    <source>
        <dbReference type="ARBA" id="ARBA00022553"/>
    </source>
</evidence>
<dbReference type="PANTHER" id="PTHR43775:SF49">
    <property type="entry name" value="SYNTHASE, PUTATIVE (JCVI)-RELATED"/>
    <property type="match status" value="1"/>
</dbReference>
<dbReference type="Gene3D" id="3.40.50.150">
    <property type="entry name" value="Vaccinia Virus protein VP39"/>
    <property type="match status" value="1"/>
</dbReference>
<dbReference type="SUPFAM" id="SSF53335">
    <property type="entry name" value="S-adenosyl-L-methionine-dependent methyltransferases"/>
    <property type="match status" value="1"/>
</dbReference>
<dbReference type="Pfam" id="PF08242">
    <property type="entry name" value="Methyltransf_12"/>
    <property type="match status" value="1"/>
</dbReference>
<accession>A0A232M6W6</accession>
<feature type="region of interest" description="N-terminal hotdog fold" evidence="6">
    <location>
        <begin position="950"/>
        <end position="1065"/>
    </location>
</feature>
<dbReference type="InterPro" id="IPR016035">
    <property type="entry name" value="Acyl_Trfase/lysoPLipase"/>
</dbReference>
<dbReference type="InterPro" id="IPR016039">
    <property type="entry name" value="Thiolase-like"/>
</dbReference>
<evidence type="ECO:0000256" key="4">
    <source>
        <dbReference type="ARBA" id="ARBA00022679"/>
    </source>
</evidence>
<evidence type="ECO:0000256" key="5">
    <source>
        <dbReference type="ARBA" id="ARBA00023268"/>
    </source>
</evidence>
<dbReference type="Pfam" id="PF16197">
    <property type="entry name" value="KAsynt_C_assoc"/>
    <property type="match status" value="1"/>
</dbReference>
<dbReference type="OrthoDB" id="329835at2759"/>
<dbReference type="SUPFAM" id="SSF53901">
    <property type="entry name" value="Thiolase-like"/>
    <property type="match status" value="1"/>
</dbReference>
<comment type="caution">
    <text evidence="6">Lacks conserved residue(s) required for the propagation of feature annotation.</text>
</comment>
<dbReference type="InterPro" id="IPR049551">
    <property type="entry name" value="PKS_DH_C"/>
</dbReference>
<dbReference type="InterPro" id="IPR020841">
    <property type="entry name" value="PKS_Beta-ketoAc_synthase_dom"/>
</dbReference>
<evidence type="ECO:0000313" key="10">
    <source>
        <dbReference type="Proteomes" id="UP000243515"/>
    </source>
</evidence>
<dbReference type="InterPro" id="IPR020807">
    <property type="entry name" value="PKS_DH"/>
</dbReference>
<feature type="non-terminal residue" evidence="9">
    <location>
        <position position="1650"/>
    </location>
</feature>
<proteinExistence type="predicted"/>
<dbReference type="InterPro" id="IPR049900">
    <property type="entry name" value="PKS_mFAS_DH"/>
</dbReference>
<dbReference type="GO" id="GO:0044550">
    <property type="term" value="P:secondary metabolite biosynthetic process"/>
    <property type="evidence" value="ECO:0007669"/>
    <property type="project" value="UniProtKB-ARBA"/>
</dbReference>
<comment type="caution">
    <text evidence="9">The sequence shown here is derived from an EMBL/GenBank/DDBJ whole genome shotgun (WGS) entry which is preliminary data.</text>
</comment>
<dbReference type="InterPro" id="IPR018201">
    <property type="entry name" value="Ketoacyl_synth_AS"/>
</dbReference>
<dbReference type="EMBL" id="NPHW01002113">
    <property type="protein sequence ID" value="OXV12131.1"/>
    <property type="molecule type" value="Genomic_DNA"/>
</dbReference>
<dbReference type="CDD" id="cd02440">
    <property type="entry name" value="AdoMet_MTases"/>
    <property type="match status" value="1"/>
</dbReference>
<keyword evidence="5" id="KW-0511">Multifunctional enzyme</keyword>
<dbReference type="Gene3D" id="3.40.366.10">
    <property type="entry name" value="Malonyl-Coenzyme A Acyl Carrier Protein, domain 2"/>
    <property type="match status" value="1"/>
</dbReference>
<evidence type="ECO:0000256" key="1">
    <source>
        <dbReference type="ARBA" id="ARBA00022450"/>
    </source>
</evidence>